<organism evidence="2 3">
    <name type="scientific">Nelumbo nucifera</name>
    <name type="common">Sacred lotus</name>
    <dbReference type="NCBI Taxonomy" id="4432"/>
    <lineage>
        <taxon>Eukaryota</taxon>
        <taxon>Viridiplantae</taxon>
        <taxon>Streptophyta</taxon>
        <taxon>Embryophyta</taxon>
        <taxon>Tracheophyta</taxon>
        <taxon>Spermatophyta</taxon>
        <taxon>Magnoliopsida</taxon>
        <taxon>Proteales</taxon>
        <taxon>Nelumbonaceae</taxon>
        <taxon>Nelumbo</taxon>
    </lineage>
</organism>
<feature type="compositionally biased region" description="Basic and acidic residues" evidence="1">
    <location>
        <begin position="170"/>
        <end position="191"/>
    </location>
</feature>
<feature type="region of interest" description="Disordered" evidence="1">
    <location>
        <begin position="149"/>
        <end position="191"/>
    </location>
</feature>
<evidence type="ECO:0000313" key="3">
    <source>
        <dbReference type="Proteomes" id="UP000607653"/>
    </source>
</evidence>
<feature type="region of interest" description="Disordered" evidence="1">
    <location>
        <begin position="1"/>
        <end position="71"/>
    </location>
</feature>
<gene>
    <name evidence="2" type="ORF">HUJ06_030825</name>
</gene>
<dbReference type="Proteomes" id="UP000607653">
    <property type="component" value="Unassembled WGS sequence"/>
</dbReference>
<proteinExistence type="predicted"/>
<dbReference type="AlphaFoldDB" id="A0A822YAB5"/>
<evidence type="ECO:0000256" key="1">
    <source>
        <dbReference type="SAM" id="MobiDB-lite"/>
    </source>
</evidence>
<dbReference type="PANTHER" id="PTHR33144">
    <property type="entry name" value="OS10G0409366 PROTEIN-RELATED"/>
    <property type="match status" value="1"/>
</dbReference>
<feature type="compositionally biased region" description="Basic residues" evidence="1">
    <location>
        <begin position="1"/>
        <end position="11"/>
    </location>
</feature>
<feature type="compositionally biased region" description="Basic and acidic residues" evidence="1">
    <location>
        <begin position="25"/>
        <end position="39"/>
    </location>
</feature>
<dbReference type="EMBL" id="DUZY01000002">
    <property type="protein sequence ID" value="DAD29357.1"/>
    <property type="molecule type" value="Genomic_DNA"/>
</dbReference>
<evidence type="ECO:0000313" key="2">
    <source>
        <dbReference type="EMBL" id="DAD29357.1"/>
    </source>
</evidence>
<keyword evidence="3" id="KW-1185">Reference proteome</keyword>
<dbReference type="InterPro" id="IPR004252">
    <property type="entry name" value="Probable_transposase_24"/>
</dbReference>
<dbReference type="Pfam" id="PF03004">
    <property type="entry name" value="Transposase_24"/>
    <property type="match status" value="1"/>
</dbReference>
<reference evidence="2 3" key="1">
    <citation type="journal article" date="2020" name="Mol. Biol. Evol.">
        <title>Distinct Expression and Methylation Patterns for Genes with Different Fates following a Single Whole-Genome Duplication in Flowering Plants.</title>
        <authorList>
            <person name="Shi T."/>
            <person name="Rahmani R.S."/>
            <person name="Gugger P.F."/>
            <person name="Wang M."/>
            <person name="Li H."/>
            <person name="Zhang Y."/>
            <person name="Li Z."/>
            <person name="Wang Q."/>
            <person name="Van de Peer Y."/>
            <person name="Marchal K."/>
            <person name="Chen J."/>
        </authorList>
    </citation>
    <scope>NUCLEOTIDE SEQUENCE [LARGE SCALE GENOMIC DNA]</scope>
    <source>
        <tissue evidence="2">Leaf</tissue>
    </source>
</reference>
<dbReference type="PANTHER" id="PTHR33144:SF45">
    <property type="entry name" value="TRANSPOSASE TNP1_EN_SPM-LIKE DOMAIN-CONTAINING PROTEIN"/>
    <property type="match status" value="1"/>
</dbReference>
<protein>
    <submittedName>
        <fullName evidence="2">Uncharacterized protein</fullName>
    </submittedName>
</protein>
<accession>A0A822YAB5</accession>
<name>A0A822YAB5_NELNU</name>
<sequence>MDTRQSLRRSRSGQELRTSNQQQQIRDHSQSQSHQEVEGHQPSPTHSNAEHSDGPRKRIRGRTHRSDLWGMDPNKRIEIQINDRGQGYGDGARKVVDLMRTFARNCHKVPIEIFDWQKMQQEIKDEAWQHVKKLVRFWHSEEGKVRIITNKSNRTKQKMGHSTGSKSFGRNREEEREKRVERKYHEQSYLL</sequence>
<comment type="caution">
    <text evidence="2">The sequence shown here is derived from an EMBL/GenBank/DDBJ whole genome shotgun (WGS) entry which is preliminary data.</text>
</comment>